<reference evidence="1" key="1">
    <citation type="journal article" date="2014" name="Int. J. Syst. Evol. Microbiol.">
        <title>Complete genome sequence of Corynebacterium casei LMG S-19264T (=DSM 44701T), isolated from a smear-ripened cheese.</title>
        <authorList>
            <consortium name="US DOE Joint Genome Institute (JGI-PGF)"/>
            <person name="Walter F."/>
            <person name="Albersmeier A."/>
            <person name="Kalinowski J."/>
            <person name="Ruckert C."/>
        </authorList>
    </citation>
    <scope>NUCLEOTIDE SEQUENCE</scope>
    <source>
        <strain evidence="1">CGMCC 1.12698</strain>
    </source>
</reference>
<evidence type="ECO:0008006" key="3">
    <source>
        <dbReference type="Google" id="ProtNLM"/>
    </source>
</evidence>
<comment type="caution">
    <text evidence="1">The sequence shown here is derived from an EMBL/GenBank/DDBJ whole genome shotgun (WGS) entry which is preliminary data.</text>
</comment>
<sequence>MQKEGYVSFWIGNINSLEELESLLKVTYTEDGDYVPSLFARGFDIERYDDAVREAEFYDEADNSISRLLEGYSYDDIIIPRILSLCGDDLQKNFNAVILLYNFKYEGIKKNITIDTSDLEFVGTVEYL</sequence>
<protein>
    <recommendedName>
        <fullName evidence="3">Immunity protein 22</fullName>
    </recommendedName>
</protein>
<dbReference type="InterPro" id="IPR025560">
    <property type="entry name" value="Imm22"/>
</dbReference>
<dbReference type="AlphaFoldDB" id="A0A917ANR4"/>
<organism evidence="1 2">
    <name type="scientific">Priestia taiwanensis</name>
    <dbReference type="NCBI Taxonomy" id="1347902"/>
    <lineage>
        <taxon>Bacteria</taxon>
        <taxon>Bacillati</taxon>
        <taxon>Bacillota</taxon>
        <taxon>Bacilli</taxon>
        <taxon>Bacillales</taxon>
        <taxon>Bacillaceae</taxon>
        <taxon>Priestia</taxon>
    </lineage>
</organism>
<keyword evidence="2" id="KW-1185">Reference proteome</keyword>
<dbReference type="EMBL" id="BMFK01000001">
    <property type="protein sequence ID" value="GGE63226.1"/>
    <property type="molecule type" value="Genomic_DNA"/>
</dbReference>
<dbReference type="Proteomes" id="UP000605259">
    <property type="component" value="Unassembled WGS sequence"/>
</dbReference>
<accession>A0A917ANR4</accession>
<dbReference type="Pfam" id="PF14112">
    <property type="entry name" value="DUF4284"/>
    <property type="match status" value="1"/>
</dbReference>
<evidence type="ECO:0000313" key="1">
    <source>
        <dbReference type="EMBL" id="GGE63226.1"/>
    </source>
</evidence>
<name>A0A917ANR4_9BACI</name>
<gene>
    <name evidence="1" type="ORF">GCM10007140_11860</name>
</gene>
<evidence type="ECO:0000313" key="2">
    <source>
        <dbReference type="Proteomes" id="UP000605259"/>
    </source>
</evidence>
<dbReference type="RefSeq" id="WP_188387473.1">
    <property type="nucleotide sequence ID" value="NZ_BMFK01000001.1"/>
</dbReference>
<reference evidence="1" key="2">
    <citation type="submission" date="2020-09" db="EMBL/GenBank/DDBJ databases">
        <authorList>
            <person name="Sun Q."/>
            <person name="Zhou Y."/>
        </authorList>
    </citation>
    <scope>NUCLEOTIDE SEQUENCE</scope>
    <source>
        <strain evidence="1">CGMCC 1.12698</strain>
    </source>
</reference>
<proteinExistence type="predicted"/>